<name>A0A6F9E817_9BACL</name>
<sequence>MLTVGGVLHDAATEWPEKTFLYFGDEAISYREVDERSDRVAAGLLQAGLKPGHRLALLAWNQPEWLYTFFGAAKAGIGVVALNVRYRKAELEYMINNAEAKAFIGIERTPDFDFVEFFDQNRDLFPTLQHSWFIGDGADEEYSFQRLIRTIPDPEMLGDAERHVGPEDLVILIYTSGTTGRPKGAMITHRSILASARAAVEHFKIERDDVFAGHLPMNHVGGVTCTVMEALWARAAVVLVPSFRPDTVLEAIEKRRVTVLGGVPTMFTMMFAWEGFPSRDVSSVRLTVAGGSNVEPQLARELARRFSGCEVANLYGLSETSGACVLTRLGDGVEKVAKSIGVAIGDFQARIVDDDGNELPEGQVGELMIGGACVAKGYYGMEEETRQAFPSPGWVRTGDMAYVDSDGYLYVMGRKKEMYIQGGFNVYPVEVENVLTSHPGVLVAAGIGVPDPVFGEVGRYYIIPKPGIGVDEEELIGFCRERLADFKVPKQFVFVRELPLTPAGKVHKALLKEQFLKEHSGGA</sequence>
<keyword evidence="2 5" id="KW-0436">Ligase</keyword>
<dbReference type="AlphaFoldDB" id="A0A6F9E817"/>
<dbReference type="InterPro" id="IPR042099">
    <property type="entry name" value="ANL_N_sf"/>
</dbReference>
<dbReference type="InterPro" id="IPR025110">
    <property type="entry name" value="AMP-bd_C"/>
</dbReference>
<dbReference type="EMBL" id="LR792683">
    <property type="protein sequence ID" value="CAB3392978.1"/>
    <property type="molecule type" value="Genomic_DNA"/>
</dbReference>
<proteinExistence type="inferred from homology"/>
<dbReference type="PANTHER" id="PTHR43201:SF5">
    <property type="entry name" value="MEDIUM-CHAIN ACYL-COA LIGASE ACSF2, MITOCHONDRIAL"/>
    <property type="match status" value="1"/>
</dbReference>
<gene>
    <name evidence="5" type="ORF">COOX1_1680</name>
</gene>
<evidence type="ECO:0000259" key="4">
    <source>
        <dbReference type="Pfam" id="PF13193"/>
    </source>
</evidence>
<feature type="domain" description="AMP-dependent synthetase/ligase" evidence="3">
    <location>
        <begin position="9"/>
        <end position="379"/>
    </location>
</feature>
<feature type="domain" description="AMP-binding enzyme C-terminal" evidence="4">
    <location>
        <begin position="430"/>
        <end position="505"/>
    </location>
</feature>
<evidence type="ECO:0000313" key="6">
    <source>
        <dbReference type="Proteomes" id="UP000502196"/>
    </source>
</evidence>
<evidence type="ECO:0000256" key="2">
    <source>
        <dbReference type="ARBA" id="ARBA00022598"/>
    </source>
</evidence>
<evidence type="ECO:0000259" key="3">
    <source>
        <dbReference type="Pfam" id="PF00501"/>
    </source>
</evidence>
<protein>
    <submittedName>
        <fullName evidence="5">Long-chain fatty acid--CoA ligase</fullName>
    </submittedName>
</protein>
<dbReference type="Pfam" id="PF13193">
    <property type="entry name" value="AMP-binding_C"/>
    <property type="match status" value="1"/>
</dbReference>
<dbReference type="InterPro" id="IPR020845">
    <property type="entry name" value="AMP-binding_CS"/>
</dbReference>
<dbReference type="GO" id="GO:0006631">
    <property type="term" value="P:fatty acid metabolic process"/>
    <property type="evidence" value="ECO:0007669"/>
    <property type="project" value="TreeGrafter"/>
</dbReference>
<dbReference type="InterPro" id="IPR045851">
    <property type="entry name" value="AMP-bd_C_sf"/>
</dbReference>
<accession>A0A6F9E817</accession>
<dbReference type="Pfam" id="PF00501">
    <property type="entry name" value="AMP-binding"/>
    <property type="match status" value="1"/>
</dbReference>
<dbReference type="RefSeq" id="WP_170085533.1">
    <property type="nucleotide sequence ID" value="NZ_CP047972.1"/>
</dbReference>
<dbReference type="PANTHER" id="PTHR43201">
    <property type="entry name" value="ACYL-COA SYNTHETASE"/>
    <property type="match status" value="1"/>
</dbReference>
<dbReference type="SUPFAM" id="SSF56801">
    <property type="entry name" value="Acetyl-CoA synthetase-like"/>
    <property type="match status" value="1"/>
</dbReference>
<dbReference type="InterPro" id="IPR000873">
    <property type="entry name" value="AMP-dep_synth/lig_dom"/>
</dbReference>
<reference evidence="5 6" key="1">
    <citation type="submission" date="2020-04" db="EMBL/GenBank/DDBJ databases">
        <authorList>
            <person name="Hogendoorn C."/>
        </authorList>
    </citation>
    <scope>NUCLEOTIDE SEQUENCE [LARGE SCALE GENOMIC DNA]</scope>
    <source>
        <strain evidence="5">COOX1</strain>
    </source>
</reference>
<comment type="similarity">
    <text evidence="1">Belongs to the ATP-dependent AMP-binding enzyme family.</text>
</comment>
<evidence type="ECO:0000256" key="1">
    <source>
        <dbReference type="ARBA" id="ARBA00006432"/>
    </source>
</evidence>
<organism evidence="5 6">
    <name type="scientific">Kyrpidia spormannii</name>
    <dbReference type="NCBI Taxonomy" id="2055160"/>
    <lineage>
        <taxon>Bacteria</taxon>
        <taxon>Bacillati</taxon>
        <taxon>Bacillota</taxon>
        <taxon>Bacilli</taxon>
        <taxon>Bacillales</taxon>
        <taxon>Alicyclobacillaceae</taxon>
        <taxon>Kyrpidia</taxon>
    </lineage>
</organism>
<dbReference type="GO" id="GO:0031956">
    <property type="term" value="F:medium-chain fatty acid-CoA ligase activity"/>
    <property type="evidence" value="ECO:0007669"/>
    <property type="project" value="TreeGrafter"/>
</dbReference>
<evidence type="ECO:0000313" key="5">
    <source>
        <dbReference type="EMBL" id="CAB3392978.1"/>
    </source>
</evidence>
<dbReference type="Proteomes" id="UP000502196">
    <property type="component" value="Chromosome"/>
</dbReference>
<dbReference type="Gene3D" id="3.40.50.12780">
    <property type="entry name" value="N-terminal domain of ligase-like"/>
    <property type="match status" value="1"/>
</dbReference>
<dbReference type="Gene3D" id="3.30.300.30">
    <property type="match status" value="1"/>
</dbReference>
<dbReference type="PROSITE" id="PS00455">
    <property type="entry name" value="AMP_BINDING"/>
    <property type="match status" value="1"/>
</dbReference>